<reference evidence="3" key="1">
    <citation type="submission" date="2019-12" db="EMBL/GenBank/DDBJ databases">
        <authorList>
            <person name="Scholes J."/>
        </authorList>
    </citation>
    <scope>NUCLEOTIDE SEQUENCE</scope>
</reference>
<dbReference type="AlphaFoldDB" id="A0A9N7N7N0"/>
<keyword evidence="1 3" id="KW-0489">Methyltransferase</keyword>
<dbReference type="EMBL" id="CACSLK010027752">
    <property type="protein sequence ID" value="CAA0828538.1"/>
    <property type="molecule type" value="Genomic_DNA"/>
</dbReference>
<dbReference type="GO" id="GO:0032259">
    <property type="term" value="P:methylation"/>
    <property type="evidence" value="ECO:0007669"/>
    <property type="project" value="UniProtKB-KW"/>
</dbReference>
<dbReference type="Pfam" id="PF04072">
    <property type="entry name" value="LCM"/>
    <property type="match status" value="1"/>
</dbReference>
<dbReference type="SUPFAM" id="SSF53335">
    <property type="entry name" value="S-adenosyl-L-methionine-dependent methyltransferases"/>
    <property type="match status" value="1"/>
</dbReference>
<dbReference type="InterPro" id="IPR007213">
    <property type="entry name" value="Ppm1/Ppm2/Tcmp"/>
</dbReference>
<organism evidence="3 4">
    <name type="scientific">Striga hermonthica</name>
    <name type="common">Purple witchweed</name>
    <name type="synonym">Buchnera hermonthica</name>
    <dbReference type="NCBI Taxonomy" id="68872"/>
    <lineage>
        <taxon>Eukaryota</taxon>
        <taxon>Viridiplantae</taxon>
        <taxon>Streptophyta</taxon>
        <taxon>Embryophyta</taxon>
        <taxon>Tracheophyta</taxon>
        <taxon>Spermatophyta</taxon>
        <taxon>Magnoliopsida</taxon>
        <taxon>eudicotyledons</taxon>
        <taxon>Gunneridae</taxon>
        <taxon>Pentapetalae</taxon>
        <taxon>asterids</taxon>
        <taxon>lamiids</taxon>
        <taxon>Lamiales</taxon>
        <taxon>Orobanchaceae</taxon>
        <taxon>Buchnereae</taxon>
        <taxon>Striga</taxon>
    </lineage>
</organism>
<dbReference type="PANTHER" id="PTHR43619">
    <property type="entry name" value="S-ADENOSYL-L-METHIONINE-DEPENDENT METHYLTRANSFERASE YKTD-RELATED"/>
    <property type="match status" value="1"/>
</dbReference>
<dbReference type="OrthoDB" id="203237at2759"/>
<dbReference type="PANTHER" id="PTHR43619:SF2">
    <property type="entry name" value="S-ADENOSYL-L-METHIONINE-DEPENDENT METHYLTRANSFERASES SUPERFAMILY PROTEIN"/>
    <property type="match status" value="1"/>
</dbReference>
<accession>A0A9N7N7N0</accession>
<evidence type="ECO:0000313" key="4">
    <source>
        <dbReference type="Proteomes" id="UP001153555"/>
    </source>
</evidence>
<name>A0A9N7N7N0_STRHE</name>
<evidence type="ECO:0000256" key="1">
    <source>
        <dbReference type="ARBA" id="ARBA00022603"/>
    </source>
</evidence>
<keyword evidence="2" id="KW-0808">Transferase</keyword>
<dbReference type="InterPro" id="IPR029063">
    <property type="entry name" value="SAM-dependent_MTases_sf"/>
</dbReference>
<comment type="caution">
    <text evidence="3">The sequence shown here is derived from an EMBL/GenBank/DDBJ whole genome shotgun (WGS) entry which is preliminary data.</text>
</comment>
<proteinExistence type="predicted"/>
<dbReference type="GO" id="GO:0008168">
    <property type="term" value="F:methyltransferase activity"/>
    <property type="evidence" value="ECO:0007669"/>
    <property type="project" value="UniProtKB-KW"/>
</dbReference>
<dbReference type="Gene3D" id="3.40.50.150">
    <property type="entry name" value="Vaccinia Virus protein VP39"/>
    <property type="match status" value="1"/>
</dbReference>
<keyword evidence="4" id="KW-1185">Reference proteome</keyword>
<dbReference type="Proteomes" id="UP001153555">
    <property type="component" value="Unassembled WGS sequence"/>
</dbReference>
<evidence type="ECO:0000256" key="2">
    <source>
        <dbReference type="ARBA" id="ARBA00022679"/>
    </source>
</evidence>
<gene>
    <name evidence="3" type="ORF">SHERM_24233</name>
</gene>
<sequence length="323" mass="36911">MEVLLRLSQPTATPLARPSPPLLLFHASKKKINNTTFNAKLETKDEDDRYYSEATKSACLRYQETLRPDPMFTDPYIRCLLPPIIETDRPQVLNKHCLATKFIDDKLVGTMQKIDAFRQVVLLTDGMDTRPYRLNWPLSTVLFDVSPDRFYKTSTKQLEDVGAKIPRGCLFFHVPSETPNIQQALCIKGFNGARPSLWVLQGLPVSSLDSFKDILGVVSNLAMKGSILLGELADDWLIEIETGIKSTIMEFMDKLFMSHGFKVEMIGYDEVAVNIGKESVTDDRENILFVAEQLQFSDDQMELWRREFQRLEEDGDEEGFEEL</sequence>
<evidence type="ECO:0000313" key="3">
    <source>
        <dbReference type="EMBL" id="CAA0828538.1"/>
    </source>
</evidence>
<protein>
    <submittedName>
        <fullName evidence="3">S-adenosyl-L-methionine-dependent methyltransferases superfamily protein</fullName>
    </submittedName>
</protein>